<dbReference type="GO" id="GO:0006281">
    <property type="term" value="P:DNA repair"/>
    <property type="evidence" value="ECO:0007669"/>
    <property type="project" value="UniProtKB-KW"/>
</dbReference>
<keyword evidence="1" id="KW-0234">DNA repair</keyword>
<dbReference type="Pfam" id="PF05970">
    <property type="entry name" value="PIF1"/>
    <property type="match status" value="1"/>
</dbReference>
<organism evidence="3 4">
    <name type="scientific">Ooceraea biroi</name>
    <name type="common">Clonal raider ant</name>
    <name type="synonym">Cerapachys biroi</name>
    <dbReference type="NCBI Taxonomy" id="2015173"/>
    <lineage>
        <taxon>Eukaryota</taxon>
        <taxon>Metazoa</taxon>
        <taxon>Ecdysozoa</taxon>
        <taxon>Arthropoda</taxon>
        <taxon>Hexapoda</taxon>
        <taxon>Insecta</taxon>
        <taxon>Pterygota</taxon>
        <taxon>Neoptera</taxon>
        <taxon>Endopterygota</taxon>
        <taxon>Hymenoptera</taxon>
        <taxon>Apocrita</taxon>
        <taxon>Aculeata</taxon>
        <taxon>Formicoidea</taxon>
        <taxon>Formicidae</taxon>
        <taxon>Dorylinae</taxon>
        <taxon>Ooceraea</taxon>
    </lineage>
</organism>
<dbReference type="OrthoDB" id="416437at2759"/>
<dbReference type="SUPFAM" id="SSF52540">
    <property type="entry name" value="P-loop containing nucleoside triphosphate hydrolases"/>
    <property type="match status" value="1"/>
</dbReference>
<protein>
    <recommendedName>
        <fullName evidence="1">ATP-dependent DNA helicase</fullName>
        <ecNumber evidence="1">5.6.2.3</ecNumber>
    </recommendedName>
</protein>
<comment type="cofactor">
    <cofactor evidence="1">
        <name>Mg(2+)</name>
        <dbReference type="ChEBI" id="CHEBI:18420"/>
    </cofactor>
</comment>
<keyword evidence="1" id="KW-0067">ATP-binding</keyword>
<name>A0A026WEU6_OOCBI</name>
<evidence type="ECO:0000313" key="4">
    <source>
        <dbReference type="Proteomes" id="UP000053097"/>
    </source>
</evidence>
<feature type="domain" description="DNA helicase Pif1-like DEAD-box helicase" evidence="2">
    <location>
        <begin position="22"/>
        <end position="185"/>
    </location>
</feature>
<keyword evidence="1" id="KW-0378">Hydrolase</keyword>
<dbReference type="STRING" id="2015173.A0A026WEU6"/>
<dbReference type="GO" id="GO:0000723">
    <property type="term" value="P:telomere maintenance"/>
    <property type="evidence" value="ECO:0007669"/>
    <property type="project" value="InterPro"/>
</dbReference>
<keyword evidence="4" id="KW-1185">Reference proteome</keyword>
<dbReference type="InterPro" id="IPR010285">
    <property type="entry name" value="DNA_helicase_pif1-like_DEAD"/>
</dbReference>
<keyword evidence="1" id="KW-0233">DNA recombination</keyword>
<dbReference type="Proteomes" id="UP000053097">
    <property type="component" value="Unassembled WGS sequence"/>
</dbReference>
<comment type="similarity">
    <text evidence="1">Belongs to the helicase family.</text>
</comment>
<dbReference type="PANTHER" id="PTHR47642">
    <property type="entry name" value="ATP-DEPENDENT DNA HELICASE"/>
    <property type="match status" value="1"/>
</dbReference>
<evidence type="ECO:0000256" key="1">
    <source>
        <dbReference type="RuleBase" id="RU363044"/>
    </source>
</evidence>
<dbReference type="EMBL" id="KK107247">
    <property type="protein sequence ID" value="EZA54483.1"/>
    <property type="molecule type" value="Genomic_DNA"/>
</dbReference>
<dbReference type="GO" id="GO:0016887">
    <property type="term" value="F:ATP hydrolysis activity"/>
    <property type="evidence" value="ECO:0007669"/>
    <property type="project" value="RHEA"/>
</dbReference>
<dbReference type="GO" id="GO:0006310">
    <property type="term" value="P:DNA recombination"/>
    <property type="evidence" value="ECO:0007669"/>
    <property type="project" value="UniProtKB-KW"/>
</dbReference>
<sequence>MRDFKDVGNKFEVNNVDEMIAQLNSDQKRIFDRVTTNILSNNEILRFYVSGEGGTGKSFLIKTIKSWIKKYVGKDTAITAPTGIAAFNIDRLTIHRLFQLPVEHGRTAKYKQLSDIVLKIVREELKNVVLVIIDEVSMISNITLMYIHLRLTEIFNTGESDNGWFGEKHILLFGDLLQLPPVHEEP</sequence>
<dbReference type="OMA" id="WLETQEN"/>
<accession>A0A026WEU6</accession>
<reference evidence="3 4" key="1">
    <citation type="journal article" date="2014" name="Curr. Biol.">
        <title>The genome of the clonal raider ant Cerapachys biroi.</title>
        <authorList>
            <person name="Oxley P.R."/>
            <person name="Ji L."/>
            <person name="Fetter-Pruneda I."/>
            <person name="McKenzie S.K."/>
            <person name="Li C."/>
            <person name="Hu H."/>
            <person name="Zhang G."/>
            <person name="Kronauer D.J."/>
        </authorList>
    </citation>
    <scope>NUCLEOTIDE SEQUENCE [LARGE SCALE GENOMIC DNA]</scope>
</reference>
<dbReference type="AlphaFoldDB" id="A0A026WEU6"/>
<keyword evidence="1" id="KW-0227">DNA damage</keyword>
<keyword evidence="1" id="KW-0547">Nucleotide-binding</keyword>
<evidence type="ECO:0000313" key="3">
    <source>
        <dbReference type="EMBL" id="EZA54483.1"/>
    </source>
</evidence>
<dbReference type="GO" id="GO:0043139">
    <property type="term" value="F:5'-3' DNA helicase activity"/>
    <property type="evidence" value="ECO:0007669"/>
    <property type="project" value="UniProtKB-EC"/>
</dbReference>
<comment type="catalytic activity">
    <reaction evidence="1">
        <text>ATP + H2O = ADP + phosphate + H(+)</text>
        <dbReference type="Rhea" id="RHEA:13065"/>
        <dbReference type="ChEBI" id="CHEBI:15377"/>
        <dbReference type="ChEBI" id="CHEBI:15378"/>
        <dbReference type="ChEBI" id="CHEBI:30616"/>
        <dbReference type="ChEBI" id="CHEBI:43474"/>
        <dbReference type="ChEBI" id="CHEBI:456216"/>
        <dbReference type="EC" id="5.6.2.3"/>
    </reaction>
</comment>
<dbReference type="InterPro" id="IPR027417">
    <property type="entry name" value="P-loop_NTPase"/>
</dbReference>
<dbReference type="InterPro" id="IPR051055">
    <property type="entry name" value="PIF1_helicase"/>
</dbReference>
<dbReference type="EC" id="5.6.2.3" evidence="1"/>
<proteinExistence type="inferred from homology"/>
<keyword evidence="1" id="KW-0347">Helicase</keyword>
<evidence type="ECO:0000259" key="2">
    <source>
        <dbReference type="Pfam" id="PF05970"/>
    </source>
</evidence>
<dbReference type="GO" id="GO:0005524">
    <property type="term" value="F:ATP binding"/>
    <property type="evidence" value="ECO:0007669"/>
    <property type="project" value="UniProtKB-KW"/>
</dbReference>
<dbReference type="Gene3D" id="3.40.50.300">
    <property type="entry name" value="P-loop containing nucleotide triphosphate hydrolases"/>
    <property type="match status" value="1"/>
</dbReference>
<gene>
    <name evidence="3" type="ORF">X777_05759</name>
</gene>